<keyword evidence="2" id="KW-1185">Reference proteome</keyword>
<name>A0ACC2N7Q0_9HYME</name>
<evidence type="ECO:0000313" key="1">
    <source>
        <dbReference type="EMBL" id="KAJ8667225.1"/>
    </source>
</evidence>
<gene>
    <name evidence="1" type="ORF">QAD02_008887</name>
</gene>
<accession>A0ACC2N7Q0</accession>
<proteinExistence type="predicted"/>
<protein>
    <submittedName>
        <fullName evidence="1">Uncharacterized protein</fullName>
    </submittedName>
</protein>
<reference evidence="1" key="1">
    <citation type="submission" date="2023-04" db="EMBL/GenBank/DDBJ databases">
        <title>A chromosome-level genome assembly of the parasitoid wasp Eretmocerus hayati.</title>
        <authorList>
            <person name="Zhong Y."/>
            <person name="Liu S."/>
            <person name="Liu Y."/>
        </authorList>
    </citation>
    <scope>NUCLEOTIDE SEQUENCE</scope>
    <source>
        <strain evidence="1">ZJU_SS_LIU_2023</strain>
    </source>
</reference>
<sequence>MTRGPSKDAGETIFQLIEKPKKQHLKSPRYVSIHSGWVREEISRRKSAHRTLGEARTSLPPPSAYLRKGSGFRHTRPRSEHVHYRRPGYQHELPDWKAVQKPAPEPLIPPLPRDPGCSLAGGIDFRRKNICEAGKAKRRGSRSPRIVDSPRGHTIGLRSSGWMPVYVHKKTFGKVPEKIYYGSTTKIQNESKGTGERDVKKSDAKNKSGCKYITEDERENLLQNMKKKWSELMKQYQCLPFVTDTAPKIKRKASLEDKLKQLEKDIELIDNHQYIYVYDD</sequence>
<comment type="caution">
    <text evidence="1">The sequence shown here is derived from an EMBL/GenBank/DDBJ whole genome shotgun (WGS) entry which is preliminary data.</text>
</comment>
<evidence type="ECO:0000313" key="2">
    <source>
        <dbReference type="Proteomes" id="UP001239111"/>
    </source>
</evidence>
<dbReference type="EMBL" id="CM056744">
    <property type="protein sequence ID" value="KAJ8667225.1"/>
    <property type="molecule type" value="Genomic_DNA"/>
</dbReference>
<dbReference type="Proteomes" id="UP001239111">
    <property type="component" value="Chromosome 4"/>
</dbReference>
<organism evidence="1 2">
    <name type="scientific">Eretmocerus hayati</name>
    <dbReference type="NCBI Taxonomy" id="131215"/>
    <lineage>
        <taxon>Eukaryota</taxon>
        <taxon>Metazoa</taxon>
        <taxon>Ecdysozoa</taxon>
        <taxon>Arthropoda</taxon>
        <taxon>Hexapoda</taxon>
        <taxon>Insecta</taxon>
        <taxon>Pterygota</taxon>
        <taxon>Neoptera</taxon>
        <taxon>Endopterygota</taxon>
        <taxon>Hymenoptera</taxon>
        <taxon>Apocrita</taxon>
        <taxon>Proctotrupomorpha</taxon>
        <taxon>Chalcidoidea</taxon>
        <taxon>Aphelinidae</taxon>
        <taxon>Aphelininae</taxon>
        <taxon>Eretmocerus</taxon>
    </lineage>
</organism>